<dbReference type="Gramene" id="EOX96073">
    <property type="protein sequence ID" value="EOX96073"/>
    <property type="gene ID" value="TCM_005414"/>
</dbReference>
<gene>
    <name evidence="10" type="ORF">TCM_005414</name>
</gene>
<dbReference type="GO" id="GO:0005506">
    <property type="term" value="F:iron ion binding"/>
    <property type="evidence" value="ECO:0007669"/>
    <property type="project" value="InterPro"/>
</dbReference>
<dbReference type="Pfam" id="PF00067">
    <property type="entry name" value="p450"/>
    <property type="match status" value="1"/>
</dbReference>
<evidence type="ECO:0000256" key="7">
    <source>
        <dbReference type="SAM" id="Coils"/>
    </source>
</evidence>
<feature type="domain" description="PCI" evidence="9">
    <location>
        <begin position="315"/>
        <end position="500"/>
    </location>
</feature>
<proteinExistence type="inferred from homology"/>
<evidence type="ECO:0000313" key="11">
    <source>
        <dbReference type="Proteomes" id="UP000026915"/>
    </source>
</evidence>
<keyword evidence="6" id="KW-0539">Nucleus</keyword>
<dbReference type="EMBL" id="CM001879">
    <property type="protein sequence ID" value="EOX96073.1"/>
    <property type="molecule type" value="Genomic_DNA"/>
</dbReference>
<dbReference type="Pfam" id="PF01399">
    <property type="entry name" value="PCI"/>
    <property type="match status" value="1"/>
</dbReference>
<dbReference type="Proteomes" id="UP000026915">
    <property type="component" value="Chromosome 1"/>
</dbReference>
<dbReference type="GO" id="GO:0008180">
    <property type="term" value="C:COP9 signalosome"/>
    <property type="evidence" value="ECO:0000318"/>
    <property type="project" value="GO_Central"/>
</dbReference>
<accession>A0A061E1C9</accession>
<dbReference type="Gene3D" id="1.25.40.570">
    <property type="match status" value="1"/>
</dbReference>
<dbReference type="PANTHER" id="PTHR14145">
    <property type="entry name" value="26S PROTESOME SUBUNIT 6"/>
    <property type="match status" value="1"/>
</dbReference>
<dbReference type="SMART" id="SM00088">
    <property type="entry name" value="PINT"/>
    <property type="match status" value="1"/>
</dbReference>
<dbReference type="Pfam" id="PF21151">
    <property type="entry name" value="CSN1_C"/>
    <property type="match status" value="1"/>
</dbReference>
<dbReference type="STRING" id="3641.A0A061E1C9"/>
<comment type="subcellular location">
    <subcellularLocation>
        <location evidence="2">Cytoplasm</location>
    </subcellularLocation>
    <subcellularLocation>
        <location evidence="1">Nucleus</location>
    </subcellularLocation>
</comment>
<keyword evidence="5" id="KW-0736">Signalosome</keyword>
<evidence type="ECO:0000256" key="1">
    <source>
        <dbReference type="ARBA" id="ARBA00004123"/>
    </source>
</evidence>
<evidence type="ECO:0000256" key="2">
    <source>
        <dbReference type="ARBA" id="ARBA00004496"/>
    </source>
</evidence>
<dbReference type="GO" id="GO:0005737">
    <property type="term" value="C:cytoplasm"/>
    <property type="evidence" value="ECO:0007669"/>
    <property type="project" value="UniProtKB-SubCell"/>
</dbReference>
<keyword evidence="7" id="KW-0175">Coiled coil</keyword>
<evidence type="ECO:0000256" key="4">
    <source>
        <dbReference type="ARBA" id="ARBA00022490"/>
    </source>
</evidence>
<keyword evidence="4" id="KW-0963">Cytoplasm</keyword>
<keyword evidence="11" id="KW-1185">Reference proteome</keyword>
<dbReference type="GO" id="GO:0020037">
    <property type="term" value="F:heme binding"/>
    <property type="evidence" value="ECO:0007669"/>
    <property type="project" value="InterPro"/>
</dbReference>
<dbReference type="AlphaFoldDB" id="A0A061E1C9"/>
<dbReference type="SUPFAM" id="SSF48264">
    <property type="entry name" value="Cytochrome P450"/>
    <property type="match status" value="1"/>
</dbReference>
<dbReference type="FunFam" id="1.25.40.570:FF:000014">
    <property type="entry name" value="COP9 signalosome complex subunit 1"/>
    <property type="match status" value="1"/>
</dbReference>
<dbReference type="GO" id="GO:0016705">
    <property type="term" value="F:oxidoreductase activity, acting on paired donors, with incorporation or reduction of molecular oxygen"/>
    <property type="evidence" value="ECO:0007669"/>
    <property type="project" value="InterPro"/>
</dbReference>
<dbReference type="SUPFAM" id="SSF46785">
    <property type="entry name" value="Winged helix' DNA-binding domain"/>
    <property type="match status" value="1"/>
</dbReference>
<dbReference type="Pfam" id="PF10602">
    <property type="entry name" value="RPN7"/>
    <property type="match status" value="1"/>
</dbReference>
<dbReference type="InterPro" id="IPR045135">
    <property type="entry name" value="Rpn7_N"/>
</dbReference>
<dbReference type="eggNOG" id="KOG0686">
    <property type="taxonomic scope" value="Eukaryota"/>
</dbReference>
<dbReference type="InParanoid" id="A0A061E1C9"/>
<feature type="region of interest" description="Disordered" evidence="8">
    <location>
        <begin position="92"/>
        <end position="112"/>
    </location>
</feature>
<sequence length="541" mass="61561">MEFTHMVINEIVRAGNLVPILTRKLPKDVEIKGYTIPAGWYLVVDQTVPHFDPNSFDEPFALNPWRWEFFSFIMDGEDDASNPMMEEMYANGIGGVDETPSSSSSTTTRKNRPIISGEQLDIEAYAGLYTGRTKIMRLIFIADHCDNPGMQLEALRMAYEEIKKGENTQLFREAVQKIDGRLGPNYMMDASWCTMIDKKAEQRKEKLENELNAYRTNLIKESIRMGYNDFGDFYYAHGALGDAFKSYVRTRDYCTTSKHIIQMCLSAIHVSIEMGQFTHVTSYVSKAEQTPEALDPPTVAKLRCAAGLAHLEAKKYKLAARKFLEVGPELGNSYSDVIAPQDVATYGGLCALASFDRTELKASILPLFPSLLLNLPNKVIDNINFRNFLELVPEVRELINDFYSSHYASCLEYLGNLRSNLLLDIHLHDHVGTLYDQIRNKALIQYTHPFVSVDMRMMADAFKTSVAGLEKELEALITDNQIQARIDSHNKILYARHADQRNATFQRVLQTGNEFDKDVRAMLLRANLLKHDYNVRASRKL</sequence>
<dbReference type="PROSITE" id="PS50250">
    <property type="entry name" value="PCI"/>
    <property type="match status" value="1"/>
</dbReference>
<dbReference type="InterPro" id="IPR000717">
    <property type="entry name" value="PCI_dom"/>
</dbReference>
<protein>
    <submittedName>
        <fullName evidence="10">COP9 signalosome complex subunit 1</fullName>
    </submittedName>
</protein>
<dbReference type="PANTHER" id="PTHR14145:SF2">
    <property type="entry name" value="COP9 SIGNALOSOME COMPLEX SUBUNIT 1"/>
    <property type="match status" value="1"/>
</dbReference>
<evidence type="ECO:0000256" key="3">
    <source>
        <dbReference type="ARBA" id="ARBA00008793"/>
    </source>
</evidence>
<dbReference type="InterPro" id="IPR048624">
    <property type="entry name" value="CSN1_C"/>
</dbReference>
<name>A0A061E1C9_THECC</name>
<evidence type="ECO:0000259" key="9">
    <source>
        <dbReference type="PROSITE" id="PS50250"/>
    </source>
</evidence>
<evidence type="ECO:0000256" key="8">
    <source>
        <dbReference type="SAM" id="MobiDB-lite"/>
    </source>
</evidence>
<evidence type="ECO:0000313" key="10">
    <source>
        <dbReference type="EMBL" id="EOX96073.1"/>
    </source>
</evidence>
<dbReference type="eggNOG" id="KOG0157">
    <property type="taxonomic scope" value="Eukaryota"/>
</dbReference>
<dbReference type="HOGENOM" id="CLU_022348_1_0_1"/>
<evidence type="ECO:0000256" key="6">
    <source>
        <dbReference type="ARBA" id="ARBA00023242"/>
    </source>
</evidence>
<reference evidence="10 11" key="1">
    <citation type="journal article" date="2013" name="Genome Biol.">
        <title>The genome sequence of the most widely cultivated cacao type and its use to identify candidate genes regulating pod color.</title>
        <authorList>
            <person name="Motamayor J.C."/>
            <person name="Mockaitis K."/>
            <person name="Schmutz J."/>
            <person name="Haiminen N."/>
            <person name="Iii D.L."/>
            <person name="Cornejo O."/>
            <person name="Findley S.D."/>
            <person name="Zheng P."/>
            <person name="Utro F."/>
            <person name="Royaert S."/>
            <person name="Saski C."/>
            <person name="Jenkins J."/>
            <person name="Podicheti R."/>
            <person name="Zhao M."/>
            <person name="Scheffler B.E."/>
            <person name="Stack J.C."/>
            <person name="Feltus F.A."/>
            <person name="Mustiga G.M."/>
            <person name="Amores F."/>
            <person name="Phillips W."/>
            <person name="Marelli J.P."/>
            <person name="May G.D."/>
            <person name="Shapiro H."/>
            <person name="Ma J."/>
            <person name="Bustamante C.D."/>
            <person name="Schnell R.J."/>
            <person name="Main D."/>
            <person name="Gilbert D."/>
            <person name="Parida L."/>
            <person name="Kuhn D.N."/>
        </authorList>
    </citation>
    <scope>NUCLEOTIDE SEQUENCE [LARGE SCALE GENOMIC DNA]</scope>
    <source>
        <strain evidence="11">cv. Matina 1-6</strain>
    </source>
</reference>
<comment type="similarity">
    <text evidence="3">Belongs to the CSN1 family.</text>
</comment>
<dbReference type="InterPro" id="IPR036390">
    <property type="entry name" value="WH_DNA-bd_sf"/>
</dbReference>
<dbReference type="FunCoup" id="A0A061E1C9">
    <property type="interactions" value="3479"/>
</dbReference>
<dbReference type="OMA" id="IYLQNWA"/>
<evidence type="ECO:0000256" key="5">
    <source>
        <dbReference type="ARBA" id="ARBA00022790"/>
    </source>
</evidence>
<dbReference type="GO" id="GO:0004497">
    <property type="term" value="F:monooxygenase activity"/>
    <property type="evidence" value="ECO:0007669"/>
    <property type="project" value="InterPro"/>
</dbReference>
<dbReference type="InterPro" id="IPR036396">
    <property type="entry name" value="Cyt_P450_sf"/>
</dbReference>
<dbReference type="Gene3D" id="1.10.630.10">
    <property type="entry name" value="Cytochrome P450"/>
    <property type="match status" value="1"/>
</dbReference>
<organism evidence="10 11">
    <name type="scientific">Theobroma cacao</name>
    <name type="common">Cacao</name>
    <name type="synonym">Cocoa</name>
    <dbReference type="NCBI Taxonomy" id="3641"/>
    <lineage>
        <taxon>Eukaryota</taxon>
        <taxon>Viridiplantae</taxon>
        <taxon>Streptophyta</taxon>
        <taxon>Embryophyta</taxon>
        <taxon>Tracheophyta</taxon>
        <taxon>Spermatophyta</taxon>
        <taxon>Magnoliopsida</taxon>
        <taxon>eudicotyledons</taxon>
        <taxon>Gunneridae</taxon>
        <taxon>Pentapetalae</taxon>
        <taxon>rosids</taxon>
        <taxon>malvids</taxon>
        <taxon>Malvales</taxon>
        <taxon>Malvaceae</taxon>
        <taxon>Byttnerioideae</taxon>
        <taxon>Theobroma</taxon>
    </lineage>
</organism>
<dbReference type="InterPro" id="IPR001128">
    <property type="entry name" value="Cyt_P450"/>
</dbReference>
<feature type="coiled-coil region" evidence="7">
    <location>
        <begin position="197"/>
        <end position="224"/>
    </location>
</feature>
<dbReference type="InterPro" id="IPR019585">
    <property type="entry name" value="Rpn7/CSN1"/>
</dbReference>